<dbReference type="AlphaFoldDB" id="A0A8T0XIP7"/>
<reference evidence="7" key="1">
    <citation type="submission" date="2020-05" db="EMBL/GenBank/DDBJ databases">
        <title>WGS assembly of Panicum virgatum.</title>
        <authorList>
            <person name="Lovell J.T."/>
            <person name="Jenkins J."/>
            <person name="Shu S."/>
            <person name="Juenger T.E."/>
            <person name="Schmutz J."/>
        </authorList>
    </citation>
    <scope>NUCLEOTIDE SEQUENCE</scope>
    <source>
        <strain evidence="7">AP13</strain>
    </source>
</reference>
<feature type="region of interest" description="Disordered" evidence="5">
    <location>
        <begin position="326"/>
        <end position="351"/>
    </location>
</feature>
<evidence type="ECO:0000256" key="4">
    <source>
        <dbReference type="PROSITE-ProRule" id="PRU00325"/>
    </source>
</evidence>
<keyword evidence="2 4" id="KW-0863">Zinc-finger</keyword>
<evidence type="ECO:0000256" key="2">
    <source>
        <dbReference type="ARBA" id="ARBA00022771"/>
    </source>
</evidence>
<protein>
    <recommendedName>
        <fullName evidence="6">SWIM-type domain-containing protein</fullName>
    </recommendedName>
</protein>
<evidence type="ECO:0000313" key="7">
    <source>
        <dbReference type="EMBL" id="KAG2661321.1"/>
    </source>
</evidence>
<feature type="domain" description="SWIM-type" evidence="6">
    <location>
        <begin position="525"/>
        <end position="562"/>
    </location>
</feature>
<dbReference type="PROSITE" id="PS50966">
    <property type="entry name" value="ZF_SWIM"/>
    <property type="match status" value="1"/>
</dbReference>
<organism evidence="7 8">
    <name type="scientific">Panicum virgatum</name>
    <name type="common">Blackwell switchgrass</name>
    <dbReference type="NCBI Taxonomy" id="38727"/>
    <lineage>
        <taxon>Eukaryota</taxon>
        <taxon>Viridiplantae</taxon>
        <taxon>Streptophyta</taxon>
        <taxon>Embryophyta</taxon>
        <taxon>Tracheophyta</taxon>
        <taxon>Spermatophyta</taxon>
        <taxon>Magnoliopsida</taxon>
        <taxon>Liliopsida</taxon>
        <taxon>Poales</taxon>
        <taxon>Poaceae</taxon>
        <taxon>PACMAD clade</taxon>
        <taxon>Panicoideae</taxon>
        <taxon>Panicodae</taxon>
        <taxon>Paniceae</taxon>
        <taxon>Panicinae</taxon>
        <taxon>Panicum</taxon>
        <taxon>Panicum sect. Hiantes</taxon>
    </lineage>
</organism>
<dbReference type="InterPro" id="IPR007527">
    <property type="entry name" value="Znf_SWIM"/>
</dbReference>
<dbReference type="PANTHER" id="PTHR47718">
    <property type="entry name" value="OS01G0519700 PROTEIN"/>
    <property type="match status" value="1"/>
</dbReference>
<dbReference type="Pfam" id="PF04434">
    <property type="entry name" value="SWIM"/>
    <property type="match status" value="1"/>
</dbReference>
<keyword evidence="1" id="KW-0479">Metal-binding</keyword>
<evidence type="ECO:0000313" key="8">
    <source>
        <dbReference type="Proteomes" id="UP000823388"/>
    </source>
</evidence>
<evidence type="ECO:0000256" key="1">
    <source>
        <dbReference type="ARBA" id="ARBA00022723"/>
    </source>
</evidence>
<evidence type="ECO:0000256" key="3">
    <source>
        <dbReference type="ARBA" id="ARBA00022833"/>
    </source>
</evidence>
<evidence type="ECO:0000259" key="6">
    <source>
        <dbReference type="PROSITE" id="PS50966"/>
    </source>
</evidence>
<dbReference type="Proteomes" id="UP000823388">
    <property type="component" value="Chromosome 1K"/>
</dbReference>
<keyword evidence="8" id="KW-1185">Reference proteome</keyword>
<dbReference type="EMBL" id="CM029037">
    <property type="protein sequence ID" value="KAG2661321.1"/>
    <property type="molecule type" value="Genomic_DNA"/>
</dbReference>
<dbReference type="InterPro" id="IPR006564">
    <property type="entry name" value="Znf_PMZ"/>
</dbReference>
<keyword evidence="3" id="KW-0862">Zinc</keyword>
<dbReference type="InterPro" id="IPR004330">
    <property type="entry name" value="FAR1_DNA_bnd_dom"/>
</dbReference>
<dbReference type="SMART" id="SM00575">
    <property type="entry name" value="ZnF_PMZ"/>
    <property type="match status" value="1"/>
</dbReference>
<dbReference type="Pfam" id="PF10551">
    <property type="entry name" value="MULE"/>
    <property type="match status" value="1"/>
</dbReference>
<gene>
    <name evidence="7" type="ORF">PVAP13_1KG498505</name>
</gene>
<dbReference type="Pfam" id="PF03101">
    <property type="entry name" value="FAR1"/>
    <property type="match status" value="1"/>
</dbReference>
<dbReference type="PANTHER" id="PTHR47718:SF2">
    <property type="entry name" value="PROTEIN FAR1-RELATED SEQUENCE 5-LIKE"/>
    <property type="match status" value="1"/>
</dbReference>
<proteinExistence type="predicted"/>
<accession>A0A8T0XIP7</accession>
<comment type="caution">
    <text evidence="7">The sequence shown here is derived from an EMBL/GenBank/DDBJ whole genome shotgun (WGS) entry which is preliminary data.</text>
</comment>
<evidence type="ECO:0000256" key="5">
    <source>
        <dbReference type="SAM" id="MobiDB-lite"/>
    </source>
</evidence>
<sequence length="603" mass="69386">MAELNKETPQVGLRFKSADEAWQFWLAYGGRTGFDVRKRYSNVSPFDGKVTSCRFVCSNEGLRRKGQTNRATKCFRAETRTDCKARISLILDRVAGNYEVNDVVLEHNHLLHLPKTRHLMASQRKISELQAFEIETADESGIRPKAAHELASRQVGEPLNLSYTCRDRKNYLQSKRQRDLAFGQAGSMLKYFYDKILDCEEHITNIFWADAKMNLDYAHFGDVVTFDTIFGTNKEYRPFGVFLGLNQFRETTVFGAAILFDETEDSFIWLFQTFIAARNGKQPRTIFTDQDAAMGKAILKVFTESYHGLCTFHIMQNVVKYLSSAKDKDGGTEEGEEGEGEGEGEGEDEDEESHILSDFSACMFGYEDKVEFQEAFDIMRSKVHKQTWLDSIYKVKEKWVECFMRDVFSLGVRSTQLSESFNKALKNHLKSDFDIVRFLKHFERTMEDKRAKELESEFEARKKIPRRQMHTHMLLQASEVYTPVIFEAFQSEYEISMAACSRLLDENKYAIAIGRFHGDLHFEEERIVIGDPLNQTASCSCGMFNRTGILCAHGLKVLDLMNIKILPTHYVLKRWTKAARNGSVQDKEGRNVIANPKLESQLR</sequence>
<feature type="compositionally biased region" description="Acidic residues" evidence="5">
    <location>
        <begin position="332"/>
        <end position="351"/>
    </location>
</feature>
<dbReference type="InterPro" id="IPR018289">
    <property type="entry name" value="MULE_transposase_dom"/>
</dbReference>
<dbReference type="GO" id="GO:0008270">
    <property type="term" value="F:zinc ion binding"/>
    <property type="evidence" value="ECO:0007669"/>
    <property type="project" value="UniProtKB-KW"/>
</dbReference>
<name>A0A8T0XIP7_PANVG</name>